<dbReference type="InterPro" id="IPR029068">
    <property type="entry name" value="Glyas_Bleomycin-R_OHBP_Dase"/>
</dbReference>
<dbReference type="Proteomes" id="UP000460272">
    <property type="component" value="Unassembled WGS sequence"/>
</dbReference>
<sequence>MALSITHTPVYCTDLDEALAFYTQRLGFEVHDDVPMGPEMRWLTIRAPGSDHDLLLAAVDHHIPPADRQAMRELVAKGDLAVFIQVDDLDKTFESLRAAGAEILQEPIDQVYGVRDAAVRDPSGNHLRLSQPLG</sequence>
<organism evidence="2 3">
    <name type="scientific">Trebonia kvetii</name>
    <dbReference type="NCBI Taxonomy" id="2480626"/>
    <lineage>
        <taxon>Bacteria</taxon>
        <taxon>Bacillati</taxon>
        <taxon>Actinomycetota</taxon>
        <taxon>Actinomycetes</taxon>
        <taxon>Streptosporangiales</taxon>
        <taxon>Treboniaceae</taxon>
        <taxon>Trebonia</taxon>
    </lineage>
</organism>
<dbReference type="SUPFAM" id="SSF54593">
    <property type="entry name" value="Glyoxalase/Bleomycin resistance protein/Dihydroxybiphenyl dioxygenase"/>
    <property type="match status" value="1"/>
</dbReference>
<protein>
    <submittedName>
        <fullName evidence="2">VOC family protein</fullName>
    </submittedName>
</protein>
<evidence type="ECO:0000259" key="1">
    <source>
        <dbReference type="PROSITE" id="PS51819"/>
    </source>
</evidence>
<name>A0A6P2C446_9ACTN</name>
<dbReference type="AlphaFoldDB" id="A0A6P2C446"/>
<evidence type="ECO:0000313" key="2">
    <source>
        <dbReference type="EMBL" id="TVZ04961.1"/>
    </source>
</evidence>
<dbReference type="PROSITE" id="PS51819">
    <property type="entry name" value="VOC"/>
    <property type="match status" value="1"/>
</dbReference>
<feature type="domain" description="VOC" evidence="1">
    <location>
        <begin position="4"/>
        <end position="132"/>
    </location>
</feature>
<evidence type="ECO:0000313" key="3">
    <source>
        <dbReference type="Proteomes" id="UP000460272"/>
    </source>
</evidence>
<dbReference type="EMBL" id="RPFW01000002">
    <property type="protein sequence ID" value="TVZ04961.1"/>
    <property type="molecule type" value="Genomic_DNA"/>
</dbReference>
<keyword evidence="3" id="KW-1185">Reference proteome</keyword>
<accession>A0A6P2C446</accession>
<dbReference type="InterPro" id="IPR037523">
    <property type="entry name" value="VOC_core"/>
</dbReference>
<dbReference type="Pfam" id="PF00903">
    <property type="entry name" value="Glyoxalase"/>
    <property type="match status" value="1"/>
</dbReference>
<reference evidence="2 3" key="1">
    <citation type="submission" date="2018-11" db="EMBL/GenBank/DDBJ databases">
        <title>Trebonia kvetii gen.nov., sp.nov., a novel acidophilic actinobacterium, and proposal of the new actinobacterial family Treboniaceae fam. nov.</title>
        <authorList>
            <person name="Rapoport D."/>
            <person name="Sagova-Mareckova M."/>
            <person name="Sedlacek I."/>
            <person name="Provaznik J."/>
            <person name="Kralova S."/>
            <person name="Pavlinic D."/>
            <person name="Benes V."/>
            <person name="Kopecky J."/>
        </authorList>
    </citation>
    <scope>NUCLEOTIDE SEQUENCE [LARGE SCALE GENOMIC DNA]</scope>
    <source>
        <strain evidence="2 3">15Tr583</strain>
    </source>
</reference>
<gene>
    <name evidence="2" type="ORF">EAS64_10035</name>
</gene>
<dbReference type="Gene3D" id="3.10.180.10">
    <property type="entry name" value="2,3-Dihydroxybiphenyl 1,2-Dioxygenase, domain 1"/>
    <property type="match status" value="1"/>
</dbReference>
<dbReference type="RefSeq" id="WP_145852667.1">
    <property type="nucleotide sequence ID" value="NZ_RPFW01000002.1"/>
</dbReference>
<proteinExistence type="predicted"/>
<comment type="caution">
    <text evidence="2">The sequence shown here is derived from an EMBL/GenBank/DDBJ whole genome shotgun (WGS) entry which is preliminary data.</text>
</comment>
<dbReference type="PANTHER" id="PTHR36437">
    <property type="entry name" value="GLYOXALASE/BLEOMYCIN RESISTANCE PROTEIN/DIOXYGENASE"/>
    <property type="match status" value="1"/>
</dbReference>
<dbReference type="PANTHER" id="PTHR36437:SF2">
    <property type="entry name" value="GLYOXALASE_BLEOMYCIN RESISTANCE PROTEIN_DIOXYGENASE"/>
    <property type="match status" value="1"/>
</dbReference>
<dbReference type="InterPro" id="IPR004360">
    <property type="entry name" value="Glyas_Fos-R_dOase_dom"/>
</dbReference>
<dbReference type="OrthoDB" id="9794917at2"/>